<keyword evidence="4" id="KW-1185">Reference proteome</keyword>
<dbReference type="Pfam" id="PF13439">
    <property type="entry name" value="Glyco_transf_4"/>
    <property type="match status" value="1"/>
</dbReference>
<reference evidence="3 4" key="1">
    <citation type="submission" date="2019-10" db="EMBL/GenBank/DDBJ databases">
        <authorList>
            <person name="Dong K."/>
        </authorList>
    </citation>
    <scope>NUCLEOTIDE SEQUENCE [LARGE SCALE GENOMIC DNA]</scope>
    <source>
        <strain evidence="4">dk4302</strain>
    </source>
</reference>
<proteinExistence type="predicted"/>
<organism evidence="3 4">
    <name type="scientific">Sphingobacterium zhuxiongii</name>
    <dbReference type="NCBI Taxonomy" id="2662364"/>
    <lineage>
        <taxon>Bacteria</taxon>
        <taxon>Pseudomonadati</taxon>
        <taxon>Bacteroidota</taxon>
        <taxon>Sphingobacteriia</taxon>
        <taxon>Sphingobacteriales</taxon>
        <taxon>Sphingobacteriaceae</taxon>
        <taxon>Sphingobacterium</taxon>
    </lineage>
</organism>
<evidence type="ECO:0000259" key="1">
    <source>
        <dbReference type="Pfam" id="PF00534"/>
    </source>
</evidence>
<accession>A0A5Q0Q9Z7</accession>
<evidence type="ECO:0000313" key="4">
    <source>
        <dbReference type="Proteomes" id="UP000326921"/>
    </source>
</evidence>
<name>A0A5Q0Q9Z7_9SPHI</name>
<dbReference type="PANTHER" id="PTHR12526">
    <property type="entry name" value="GLYCOSYLTRANSFERASE"/>
    <property type="match status" value="1"/>
</dbReference>
<keyword evidence="3" id="KW-0808">Transferase</keyword>
<protein>
    <submittedName>
        <fullName evidence="3">Glycosyltransferase</fullName>
    </submittedName>
</protein>
<dbReference type="Proteomes" id="UP000326921">
    <property type="component" value="Chromosome"/>
</dbReference>
<dbReference type="GO" id="GO:0016757">
    <property type="term" value="F:glycosyltransferase activity"/>
    <property type="evidence" value="ECO:0007669"/>
    <property type="project" value="InterPro"/>
</dbReference>
<dbReference type="PANTHER" id="PTHR12526:SF572">
    <property type="entry name" value="BLL5144 PROTEIN"/>
    <property type="match status" value="1"/>
</dbReference>
<dbReference type="EMBL" id="CP045652">
    <property type="protein sequence ID" value="QGA26937.1"/>
    <property type="molecule type" value="Genomic_DNA"/>
</dbReference>
<dbReference type="AlphaFoldDB" id="A0A5Q0Q9Z7"/>
<dbReference type="InterPro" id="IPR001296">
    <property type="entry name" value="Glyco_trans_1"/>
</dbReference>
<evidence type="ECO:0000259" key="2">
    <source>
        <dbReference type="Pfam" id="PF13439"/>
    </source>
</evidence>
<gene>
    <name evidence="3" type="ORF">GFH32_11695</name>
</gene>
<dbReference type="KEGG" id="sphe:GFH32_11695"/>
<dbReference type="Gene3D" id="3.40.50.2000">
    <property type="entry name" value="Glycogen Phosphorylase B"/>
    <property type="match status" value="2"/>
</dbReference>
<dbReference type="SUPFAM" id="SSF53756">
    <property type="entry name" value="UDP-Glycosyltransferase/glycogen phosphorylase"/>
    <property type="match status" value="1"/>
</dbReference>
<dbReference type="Pfam" id="PF00534">
    <property type="entry name" value="Glycos_transf_1"/>
    <property type="match status" value="1"/>
</dbReference>
<sequence>MKILIISSYLPRKCGIATFSHDLYKSLAAQGVDVSILAVSNGTEKSFPKEVKYKFLFDLPSEYLRAAEWIATQNYDCCILQHEFGLFAGEAGKYILDLLRKIQIPVISNLHTVLENPSASEREVIENCSKLSTLITVMTTRAVNVLLQNYGIPKAKVRHIPHGVPDFQISAEDAREVLGLEGKIVMLSFGLLGRSKGYEVAIDAVSQIKEENFIYIILGTTHPNVYLQEGDSYKQELIQRAASHKLTGKVRFVDKFASDTLLQTYLKACDIYVTPYPDANQMSSGTLSFALGAGAAVISTPYAYAKDLLAQGRGCFFDFNDSDGLAYCIKSLINNSLLMNSYRNKALVYGKKMSWSNVGKQQLMLVKEVVAGTNSLSQMPRKNRIRKTIVLANVQNRSRIGS</sequence>
<dbReference type="InterPro" id="IPR028098">
    <property type="entry name" value="Glyco_trans_4-like_N"/>
</dbReference>
<feature type="domain" description="Glycosyltransferase subfamily 4-like N-terminal" evidence="2">
    <location>
        <begin position="15"/>
        <end position="164"/>
    </location>
</feature>
<evidence type="ECO:0000313" key="3">
    <source>
        <dbReference type="EMBL" id="QGA26937.1"/>
    </source>
</evidence>
<feature type="domain" description="Glycosyl transferase family 1" evidence="1">
    <location>
        <begin position="172"/>
        <end position="346"/>
    </location>
</feature>